<evidence type="ECO:0000256" key="5">
    <source>
        <dbReference type="SAM" id="MobiDB-lite"/>
    </source>
</evidence>
<keyword evidence="1" id="KW-0819">tRNA processing</keyword>
<feature type="region of interest" description="Disordered" evidence="5">
    <location>
        <begin position="82"/>
        <end position="124"/>
    </location>
</feature>
<evidence type="ECO:0000256" key="3">
    <source>
        <dbReference type="ARBA" id="ARBA00022833"/>
    </source>
</evidence>
<organism evidence="6 7">
    <name type="scientific">Drosophila pseudoobscura pseudoobscura</name>
    <name type="common">Fruit fly</name>
    <dbReference type="NCBI Taxonomy" id="46245"/>
    <lineage>
        <taxon>Eukaryota</taxon>
        <taxon>Metazoa</taxon>
        <taxon>Ecdysozoa</taxon>
        <taxon>Arthropoda</taxon>
        <taxon>Hexapoda</taxon>
        <taxon>Insecta</taxon>
        <taxon>Pterygota</taxon>
        <taxon>Neoptera</taxon>
        <taxon>Endopterygota</taxon>
        <taxon>Diptera</taxon>
        <taxon>Brachycera</taxon>
        <taxon>Muscomorpha</taxon>
        <taxon>Ephydroidea</taxon>
        <taxon>Drosophilidae</taxon>
        <taxon>Drosophila</taxon>
        <taxon>Sophophora</taxon>
    </lineage>
</organism>
<evidence type="ECO:0000313" key="6">
    <source>
        <dbReference type="Proteomes" id="UP000001819"/>
    </source>
</evidence>
<proteinExistence type="inferred from homology"/>
<evidence type="ECO:0000256" key="1">
    <source>
        <dbReference type="ARBA" id="ARBA00022694"/>
    </source>
</evidence>
<sequence length="185" mass="20899">MAKNNKKKVFALRLVCSRMNFLYQAAHLMAEGSHNTLGAYYGKLCRNVGTKAIMHMAPALKRTLCKRCSLPLIPGVNTSLTVPQKKDQTAPATDPKACKKRHRRQRRKKGEVGKAKVQPKASTVDEHTPLQLECPLCQGRRRFVVDSQRECWIEQPQALVEVLDIEADEERQQTQAQPQPQSQAQ</sequence>
<feature type="region of interest" description="Disordered" evidence="5">
    <location>
        <begin position="164"/>
        <end position="185"/>
    </location>
</feature>
<dbReference type="InParanoid" id="A0A6I8UZK2"/>
<keyword evidence="3" id="KW-0862">Zinc</keyword>
<comment type="similarity">
    <text evidence="4">Belongs to the eukaryotic/archaeal RNase P protein component 4 family.</text>
</comment>
<dbReference type="Proteomes" id="UP000001819">
    <property type="component" value="Chromosome X"/>
</dbReference>
<dbReference type="KEGG" id="dpo:6902107"/>
<dbReference type="GO" id="GO:0005655">
    <property type="term" value="C:nucleolar ribonuclease P complex"/>
    <property type="evidence" value="ECO:0007669"/>
    <property type="project" value="TreeGrafter"/>
</dbReference>
<gene>
    <name evidence="7" type="primary">Rpp21</name>
</gene>
<dbReference type="Pfam" id="PF04032">
    <property type="entry name" value="Rpr2"/>
    <property type="match status" value="1"/>
</dbReference>
<evidence type="ECO:0000313" key="7">
    <source>
        <dbReference type="RefSeq" id="XP_002133638.2"/>
    </source>
</evidence>
<protein>
    <submittedName>
        <fullName evidence="7">Ribonuclease P protein subunit p21</fullName>
    </submittedName>
</protein>
<feature type="compositionally biased region" description="Low complexity" evidence="5">
    <location>
        <begin position="173"/>
        <end position="185"/>
    </location>
</feature>
<dbReference type="InterPro" id="IPR007175">
    <property type="entry name" value="Rpr2/Snm1/Rpp21"/>
</dbReference>
<dbReference type="ExpressionAtlas" id="A0A6I8UZK2">
    <property type="expression patterns" value="baseline"/>
</dbReference>
<name>A0A6I8UZK2_DROPS</name>
<keyword evidence="6" id="KW-1185">Reference proteome</keyword>
<dbReference type="AlphaFoldDB" id="A0A6I8UZK2"/>
<dbReference type="PANTHER" id="PTHR14742:SF0">
    <property type="entry name" value="RIBONUCLEASE P PROTEIN SUBUNIT P21"/>
    <property type="match status" value="1"/>
</dbReference>
<reference evidence="7" key="1">
    <citation type="submission" date="2025-08" db="UniProtKB">
        <authorList>
            <consortium name="RefSeq"/>
        </authorList>
    </citation>
    <scope>IDENTIFICATION</scope>
    <source>
        <strain evidence="7">MV-25-SWS-2005</strain>
        <tissue evidence="7">Whole body</tissue>
    </source>
</reference>
<dbReference type="FunCoup" id="A0A6I8UZK2">
    <property type="interactions" value="8"/>
</dbReference>
<feature type="compositionally biased region" description="Basic residues" evidence="5">
    <location>
        <begin position="98"/>
        <end position="109"/>
    </location>
</feature>
<dbReference type="GO" id="GO:0046872">
    <property type="term" value="F:metal ion binding"/>
    <property type="evidence" value="ECO:0007669"/>
    <property type="project" value="UniProtKB-KW"/>
</dbReference>
<evidence type="ECO:0000256" key="4">
    <source>
        <dbReference type="ARBA" id="ARBA00038402"/>
    </source>
</evidence>
<keyword evidence="2" id="KW-0479">Metal-binding</keyword>
<dbReference type="RefSeq" id="XP_002133638.2">
    <property type="nucleotide sequence ID" value="XM_002133602.3"/>
</dbReference>
<dbReference type="GO" id="GO:0008033">
    <property type="term" value="P:tRNA processing"/>
    <property type="evidence" value="ECO:0007669"/>
    <property type="project" value="UniProtKB-KW"/>
</dbReference>
<dbReference type="PANTHER" id="PTHR14742">
    <property type="entry name" value="RIBONUCLEASE P SUBUNIT P21"/>
    <property type="match status" value="1"/>
</dbReference>
<evidence type="ECO:0000256" key="2">
    <source>
        <dbReference type="ARBA" id="ARBA00022723"/>
    </source>
</evidence>
<dbReference type="Bgee" id="FBgn0244106">
    <property type="expression patterns" value="Expressed in female reproductive system and 2 other cell types or tissues"/>
</dbReference>
<accession>A0A6I8UZK2</accession>